<dbReference type="AlphaFoldDB" id="A0A914Y392"/>
<proteinExistence type="predicted"/>
<reference evidence="2" key="1">
    <citation type="submission" date="2022-11" db="UniProtKB">
        <authorList>
            <consortium name="WormBaseParasite"/>
        </authorList>
    </citation>
    <scope>IDENTIFICATION</scope>
</reference>
<name>A0A914Y392_9BILA</name>
<organism evidence="1 2">
    <name type="scientific">Panagrolaimus superbus</name>
    <dbReference type="NCBI Taxonomy" id="310955"/>
    <lineage>
        <taxon>Eukaryota</taxon>
        <taxon>Metazoa</taxon>
        <taxon>Ecdysozoa</taxon>
        <taxon>Nematoda</taxon>
        <taxon>Chromadorea</taxon>
        <taxon>Rhabditida</taxon>
        <taxon>Tylenchina</taxon>
        <taxon>Panagrolaimomorpha</taxon>
        <taxon>Panagrolaimoidea</taxon>
        <taxon>Panagrolaimidae</taxon>
        <taxon>Panagrolaimus</taxon>
    </lineage>
</organism>
<accession>A0A914Y392</accession>
<evidence type="ECO:0000313" key="2">
    <source>
        <dbReference type="WBParaSite" id="PSU_v2.g13243.t1"/>
    </source>
</evidence>
<evidence type="ECO:0000313" key="1">
    <source>
        <dbReference type="Proteomes" id="UP000887577"/>
    </source>
</evidence>
<protein>
    <submittedName>
        <fullName evidence="2">Uncharacterized protein</fullName>
    </submittedName>
</protein>
<dbReference type="Proteomes" id="UP000887577">
    <property type="component" value="Unplaced"/>
</dbReference>
<sequence>MNLCCGIQPCKILLNELNAHTIKGENGKEFIELIGIGCKDTESLHSYLTLIVTEYNEVVRGPAVIFSADLQKQVFKHQNPKHQYFVIGGEKDYDLQFKDNAIESWTKPAAKTILSFFHRSGVTEDADTIKLNEKKISTFSLSLIVSAYTQLPS</sequence>
<keyword evidence="1" id="KW-1185">Reference proteome</keyword>
<dbReference type="WBParaSite" id="PSU_v2.g13243.t1">
    <property type="protein sequence ID" value="PSU_v2.g13243.t1"/>
    <property type="gene ID" value="PSU_v2.g13243"/>
</dbReference>